<gene>
    <name evidence="1" type="ORF">Scep_001080</name>
</gene>
<dbReference type="EMBL" id="JBBNAG010000001">
    <property type="protein sequence ID" value="KAK9165889.1"/>
    <property type="molecule type" value="Genomic_DNA"/>
</dbReference>
<evidence type="ECO:0000313" key="1">
    <source>
        <dbReference type="EMBL" id="KAK9165889.1"/>
    </source>
</evidence>
<protein>
    <submittedName>
        <fullName evidence="1">Uncharacterized protein</fullName>
    </submittedName>
</protein>
<reference evidence="1 2" key="1">
    <citation type="submission" date="2024-01" db="EMBL/GenBank/DDBJ databases">
        <title>Genome assemblies of Stephania.</title>
        <authorList>
            <person name="Yang L."/>
        </authorList>
    </citation>
    <scope>NUCLEOTIDE SEQUENCE [LARGE SCALE GENOMIC DNA]</scope>
    <source>
        <strain evidence="1">JXDWG</strain>
        <tissue evidence="1">Leaf</tissue>
    </source>
</reference>
<name>A0AAP0LB29_9MAGN</name>
<organism evidence="1 2">
    <name type="scientific">Stephania cephalantha</name>
    <dbReference type="NCBI Taxonomy" id="152367"/>
    <lineage>
        <taxon>Eukaryota</taxon>
        <taxon>Viridiplantae</taxon>
        <taxon>Streptophyta</taxon>
        <taxon>Embryophyta</taxon>
        <taxon>Tracheophyta</taxon>
        <taxon>Spermatophyta</taxon>
        <taxon>Magnoliopsida</taxon>
        <taxon>Ranunculales</taxon>
        <taxon>Menispermaceae</taxon>
        <taxon>Menispermoideae</taxon>
        <taxon>Cissampelideae</taxon>
        <taxon>Stephania</taxon>
    </lineage>
</organism>
<proteinExistence type="predicted"/>
<comment type="caution">
    <text evidence="1">The sequence shown here is derived from an EMBL/GenBank/DDBJ whole genome shotgun (WGS) entry which is preliminary data.</text>
</comment>
<accession>A0AAP0LB29</accession>
<evidence type="ECO:0000313" key="2">
    <source>
        <dbReference type="Proteomes" id="UP001419268"/>
    </source>
</evidence>
<sequence>MKHDSDVINYDLIVIVDLYVKLKPRLILLRVAFHSRLEIIHIIIKESRTNDNVITHHFQYNSL</sequence>
<dbReference type="AlphaFoldDB" id="A0AAP0LB29"/>
<dbReference type="Proteomes" id="UP001419268">
    <property type="component" value="Unassembled WGS sequence"/>
</dbReference>
<keyword evidence="2" id="KW-1185">Reference proteome</keyword>